<accession>A0A023WYZ3</accession>
<dbReference type="Pfam" id="PF16220">
    <property type="entry name" value="DUF4880"/>
    <property type="match status" value="1"/>
</dbReference>
<name>A0A023WYZ3_STUST</name>
<dbReference type="PATRIC" id="fig|316.97.peg.4413"/>
<evidence type="ECO:0000313" key="4">
    <source>
        <dbReference type="Proteomes" id="UP000025238"/>
    </source>
</evidence>
<organism evidence="3 4">
    <name type="scientific">Stutzerimonas stutzeri</name>
    <name type="common">Pseudomonas stutzeri</name>
    <dbReference type="NCBI Taxonomy" id="316"/>
    <lineage>
        <taxon>Bacteria</taxon>
        <taxon>Pseudomonadati</taxon>
        <taxon>Pseudomonadota</taxon>
        <taxon>Gammaproteobacteria</taxon>
        <taxon>Pseudomonadales</taxon>
        <taxon>Pseudomonadaceae</taxon>
        <taxon>Stutzerimonas</taxon>
    </lineage>
</organism>
<feature type="domain" description="FecR N-terminal" evidence="2">
    <location>
        <begin position="9"/>
        <end position="50"/>
    </location>
</feature>
<dbReference type="OrthoDB" id="1099576at2"/>
<dbReference type="Proteomes" id="UP000025238">
    <property type="component" value="Chromosome"/>
</dbReference>
<dbReference type="InterPro" id="IPR006860">
    <property type="entry name" value="FecR"/>
</dbReference>
<evidence type="ECO:0000313" key="3">
    <source>
        <dbReference type="EMBL" id="AHY45019.1"/>
    </source>
</evidence>
<dbReference type="Gene3D" id="2.60.120.1440">
    <property type="match status" value="1"/>
</dbReference>
<evidence type="ECO:0000259" key="1">
    <source>
        <dbReference type="Pfam" id="PF04773"/>
    </source>
</evidence>
<dbReference type="Pfam" id="PF04773">
    <property type="entry name" value="FecR"/>
    <property type="match status" value="1"/>
</dbReference>
<dbReference type="AlphaFoldDB" id="A0A023WYZ3"/>
<dbReference type="PANTHER" id="PTHR30273:SF2">
    <property type="entry name" value="PROTEIN FECR"/>
    <property type="match status" value="1"/>
</dbReference>
<evidence type="ECO:0000259" key="2">
    <source>
        <dbReference type="Pfam" id="PF16220"/>
    </source>
</evidence>
<protein>
    <submittedName>
        <fullName evidence="3">Membrane protein</fullName>
    </submittedName>
</protein>
<feature type="domain" description="FecR protein" evidence="1">
    <location>
        <begin position="109"/>
        <end position="201"/>
    </location>
</feature>
<dbReference type="EMBL" id="CP007509">
    <property type="protein sequence ID" value="AHY45019.1"/>
    <property type="molecule type" value="Genomic_DNA"/>
</dbReference>
<dbReference type="InterPro" id="IPR032623">
    <property type="entry name" value="FecR_N"/>
</dbReference>
<dbReference type="GO" id="GO:0016989">
    <property type="term" value="F:sigma factor antagonist activity"/>
    <property type="evidence" value="ECO:0007669"/>
    <property type="project" value="TreeGrafter"/>
</dbReference>
<dbReference type="PANTHER" id="PTHR30273">
    <property type="entry name" value="PERIPLASMIC SIGNAL SENSOR AND SIGMA FACTOR ACTIVATOR FECR-RELATED"/>
    <property type="match status" value="1"/>
</dbReference>
<dbReference type="InterPro" id="IPR012373">
    <property type="entry name" value="Ferrdict_sens_TM"/>
</dbReference>
<reference evidence="3 4" key="1">
    <citation type="submission" date="2014-03" db="EMBL/GenBank/DDBJ databases">
        <title>Complete genome sequence of Pseudomonas stutzeri 19SMN4.</title>
        <authorList>
            <person name="Brunet-Galmes I."/>
            <person name="Nogales B."/>
            <person name="Busquets A."/>
            <person name="Pena A."/>
            <person name="Gomila M."/>
            <person name="Garcia-Valdes E."/>
            <person name="Lalucat J."/>
            <person name="Bennasar A."/>
            <person name="Bosch R."/>
        </authorList>
    </citation>
    <scope>NUCLEOTIDE SEQUENCE [LARGE SCALE GENOMIC DNA]</scope>
    <source>
        <strain evidence="3 4">19SMN4</strain>
    </source>
</reference>
<sequence length="320" mass="35163">MGIDYRVLQEAAKWFAVLQSGAASPGERQAWAAWLQQPEHAQAWARVERISGQFQPLASDAIGRSAGAMLHSRQPNRRQALKVLSVLCGGAALSLAGGSLPWRQWAADERTAVGEVRDLRLADGSQLWLNTDTAVDIAFDTNARSLALYRGELLIDAPASRRARPLLLSSREGRVRSEQAARFSLRQEDGRTRLSVFTGVVDIQLDGFAITSVGAGQQAEFDRRHVAPLVAARAEHQAWATGVLLADNQRLEDFLAELSRYRHGYLGCDPRIADLRVVGAFPLGDTERVLEALAATLPVRIERRMAWWVSLEPAAKRADA</sequence>
<dbReference type="PIRSF" id="PIRSF018266">
    <property type="entry name" value="FecR"/>
    <property type="match status" value="1"/>
</dbReference>
<gene>
    <name evidence="3" type="ORF">UIB01_22045</name>
</gene>
<proteinExistence type="predicted"/>
<dbReference type="KEGG" id="pstu:UIB01_22045"/>